<feature type="region of interest" description="Disordered" evidence="1">
    <location>
        <begin position="233"/>
        <end position="252"/>
    </location>
</feature>
<sequence length="252" mass="28574">MANQLILTPAKSAHPRSKGSISHNARERLDLSVFTRRLNVPPLNQNQNETSSVFCWIELQSHILRQSLDVLQAGHRGRQVTIALEISVLNSSSRMNAETPFQPTDDKDASSNQQNTNRHQASRIPTQVIHSNLASEKLPLEHEFRKFRRMAIGLRSVPYDEVLKNKGSLRIPSPAVVNLPNSDFLPDKALETHLRLFTRLRSPDIYNSSASYHTRNSSSTRANLVHILRHKKCNQPKTRPPSNIYKARKAKS</sequence>
<dbReference type="EMBL" id="MU167233">
    <property type="protein sequence ID" value="KAG0148762.1"/>
    <property type="molecule type" value="Genomic_DNA"/>
</dbReference>
<keyword evidence="3" id="KW-1185">Reference proteome</keyword>
<evidence type="ECO:0000313" key="3">
    <source>
        <dbReference type="Proteomes" id="UP000886653"/>
    </source>
</evidence>
<dbReference type="Proteomes" id="UP000886653">
    <property type="component" value="Unassembled WGS sequence"/>
</dbReference>
<name>A0A9P6TDW0_9BASI</name>
<feature type="region of interest" description="Disordered" evidence="1">
    <location>
        <begin position="94"/>
        <end position="122"/>
    </location>
</feature>
<protein>
    <submittedName>
        <fullName evidence="2">Uncharacterized protein</fullName>
    </submittedName>
</protein>
<proteinExistence type="predicted"/>
<feature type="compositionally biased region" description="Polar residues" evidence="1">
    <location>
        <begin position="110"/>
        <end position="122"/>
    </location>
</feature>
<organism evidence="2 3">
    <name type="scientific">Cronartium quercuum f. sp. fusiforme G11</name>
    <dbReference type="NCBI Taxonomy" id="708437"/>
    <lineage>
        <taxon>Eukaryota</taxon>
        <taxon>Fungi</taxon>
        <taxon>Dikarya</taxon>
        <taxon>Basidiomycota</taxon>
        <taxon>Pucciniomycotina</taxon>
        <taxon>Pucciniomycetes</taxon>
        <taxon>Pucciniales</taxon>
        <taxon>Coleosporiaceae</taxon>
        <taxon>Cronartium</taxon>
    </lineage>
</organism>
<evidence type="ECO:0000313" key="2">
    <source>
        <dbReference type="EMBL" id="KAG0148762.1"/>
    </source>
</evidence>
<comment type="caution">
    <text evidence="2">The sequence shown here is derived from an EMBL/GenBank/DDBJ whole genome shotgun (WGS) entry which is preliminary data.</text>
</comment>
<gene>
    <name evidence="2" type="ORF">CROQUDRAFT_89793</name>
</gene>
<accession>A0A9P6TDW0</accession>
<reference evidence="2" key="1">
    <citation type="submission" date="2013-11" db="EMBL/GenBank/DDBJ databases">
        <title>Genome sequence of the fusiform rust pathogen reveals effectors for host alternation and coevolution with pine.</title>
        <authorList>
            <consortium name="DOE Joint Genome Institute"/>
            <person name="Smith K."/>
            <person name="Pendleton A."/>
            <person name="Kubisiak T."/>
            <person name="Anderson C."/>
            <person name="Salamov A."/>
            <person name="Aerts A."/>
            <person name="Riley R."/>
            <person name="Clum A."/>
            <person name="Lindquist E."/>
            <person name="Ence D."/>
            <person name="Campbell M."/>
            <person name="Kronenberg Z."/>
            <person name="Feau N."/>
            <person name="Dhillon B."/>
            <person name="Hamelin R."/>
            <person name="Burleigh J."/>
            <person name="Smith J."/>
            <person name="Yandell M."/>
            <person name="Nelson C."/>
            <person name="Grigoriev I."/>
            <person name="Davis J."/>
        </authorList>
    </citation>
    <scope>NUCLEOTIDE SEQUENCE</scope>
    <source>
        <strain evidence="2">G11</strain>
    </source>
</reference>
<evidence type="ECO:0000256" key="1">
    <source>
        <dbReference type="SAM" id="MobiDB-lite"/>
    </source>
</evidence>
<feature type="region of interest" description="Disordered" evidence="1">
    <location>
        <begin position="1"/>
        <end position="23"/>
    </location>
</feature>
<dbReference type="AlphaFoldDB" id="A0A9P6TDW0"/>